<name>A0A8H5BSA2_9AGAR</name>
<protein>
    <submittedName>
        <fullName evidence="6">Uncharacterized protein</fullName>
    </submittedName>
</protein>
<keyword evidence="7" id="KW-1185">Reference proteome</keyword>
<evidence type="ECO:0000256" key="3">
    <source>
        <dbReference type="ARBA" id="ARBA00022989"/>
    </source>
</evidence>
<comment type="subcellular location">
    <subcellularLocation>
        <location evidence="1">Membrane</location>
        <topology evidence="1">Multi-pass membrane protein</topology>
    </subcellularLocation>
</comment>
<feature type="transmembrane region" description="Helical" evidence="5">
    <location>
        <begin position="63"/>
        <end position="81"/>
    </location>
</feature>
<evidence type="ECO:0000256" key="4">
    <source>
        <dbReference type="ARBA" id="ARBA00023136"/>
    </source>
</evidence>
<comment type="caution">
    <text evidence="6">The sequence shown here is derived from an EMBL/GenBank/DDBJ whole genome shotgun (WGS) entry which is preliminary data.</text>
</comment>
<evidence type="ECO:0000313" key="7">
    <source>
        <dbReference type="Proteomes" id="UP000567179"/>
    </source>
</evidence>
<dbReference type="EMBL" id="JAACJJ010000014">
    <property type="protein sequence ID" value="KAF5327427.1"/>
    <property type="molecule type" value="Genomic_DNA"/>
</dbReference>
<dbReference type="OrthoDB" id="2241241at2759"/>
<evidence type="ECO:0000256" key="5">
    <source>
        <dbReference type="SAM" id="Phobius"/>
    </source>
</evidence>
<dbReference type="PANTHER" id="PTHR23501:SF87">
    <property type="entry name" value="SIDEROPHORE IRON TRANSPORTER 2"/>
    <property type="match status" value="1"/>
</dbReference>
<sequence>MPSCMRLSDHRSSPKPAELAWLVPSLLFDVVGYDVITSTNIIGTVAGGIILYAVYIPHSSLSPLYHTVLVLYSSAFLFFSIPPFNVRVLSLSLGCYLSAQTNPTSLIPAAIEARSSSHKSSWPLNNPKMVRASPPSPTLLTRSWVRKLARVFVVERDGVGAQHFRHPYPAALSLLIKTLLCAEREAYRLSLAPSRSPPSHAHFEGSLVQRSRITANRVDVVGILLIGASTALILLPITLSEAAMGGWYNASMIAMITVGCVLIPTYVFYVFKLASHPVVASWFVFNLGVIIVRLVGASDFLLLHLVHVPLQCRLRRQALMPAQPQPQLLLADTDRRTHFPTLVVAPAIRVLGCNLKIHSRAPMASDVEIVFSEVHHPGHRWRLSRFRSPRRPPSRTRTSPSLVLLITEIGGAIGTALSGGVWLHMMPTLMAHYLLFLSDANPVPLYGSIYGAAQFPRGHAVRKGFVLAYDDVVKIITIVATVFGPVPLVISL</sequence>
<dbReference type="Proteomes" id="UP000567179">
    <property type="component" value="Unassembled WGS sequence"/>
</dbReference>
<evidence type="ECO:0000256" key="1">
    <source>
        <dbReference type="ARBA" id="ARBA00004141"/>
    </source>
</evidence>
<keyword evidence="3 5" id="KW-1133">Transmembrane helix</keyword>
<evidence type="ECO:0000256" key="2">
    <source>
        <dbReference type="ARBA" id="ARBA00022692"/>
    </source>
</evidence>
<keyword evidence="4 5" id="KW-0472">Membrane</keyword>
<dbReference type="PANTHER" id="PTHR23501">
    <property type="entry name" value="MAJOR FACILITATOR SUPERFAMILY"/>
    <property type="match status" value="1"/>
</dbReference>
<gene>
    <name evidence="6" type="ORF">D9619_005116</name>
</gene>
<feature type="transmembrane region" description="Helical" evidence="5">
    <location>
        <begin position="472"/>
        <end position="490"/>
    </location>
</feature>
<feature type="transmembrane region" description="Helical" evidence="5">
    <location>
        <begin position="220"/>
        <end position="239"/>
    </location>
</feature>
<feature type="transmembrane region" description="Helical" evidence="5">
    <location>
        <begin position="35"/>
        <end position="56"/>
    </location>
</feature>
<accession>A0A8H5BSA2</accession>
<feature type="transmembrane region" description="Helical" evidence="5">
    <location>
        <begin position="251"/>
        <end position="271"/>
    </location>
</feature>
<feature type="transmembrane region" description="Helical" evidence="5">
    <location>
        <begin position="402"/>
        <end position="425"/>
    </location>
</feature>
<proteinExistence type="predicted"/>
<evidence type="ECO:0000313" key="6">
    <source>
        <dbReference type="EMBL" id="KAF5327427.1"/>
    </source>
</evidence>
<organism evidence="6 7">
    <name type="scientific">Psilocybe cf. subviscida</name>
    <dbReference type="NCBI Taxonomy" id="2480587"/>
    <lineage>
        <taxon>Eukaryota</taxon>
        <taxon>Fungi</taxon>
        <taxon>Dikarya</taxon>
        <taxon>Basidiomycota</taxon>
        <taxon>Agaricomycotina</taxon>
        <taxon>Agaricomycetes</taxon>
        <taxon>Agaricomycetidae</taxon>
        <taxon>Agaricales</taxon>
        <taxon>Agaricineae</taxon>
        <taxon>Strophariaceae</taxon>
        <taxon>Psilocybe</taxon>
    </lineage>
</organism>
<dbReference type="GO" id="GO:0022857">
    <property type="term" value="F:transmembrane transporter activity"/>
    <property type="evidence" value="ECO:0007669"/>
    <property type="project" value="TreeGrafter"/>
</dbReference>
<dbReference type="AlphaFoldDB" id="A0A8H5BSA2"/>
<feature type="transmembrane region" description="Helical" evidence="5">
    <location>
        <begin position="283"/>
        <end position="306"/>
    </location>
</feature>
<keyword evidence="2 5" id="KW-0812">Transmembrane</keyword>
<reference evidence="6 7" key="1">
    <citation type="journal article" date="2020" name="ISME J.">
        <title>Uncovering the hidden diversity of litter-decomposition mechanisms in mushroom-forming fungi.</title>
        <authorList>
            <person name="Floudas D."/>
            <person name="Bentzer J."/>
            <person name="Ahren D."/>
            <person name="Johansson T."/>
            <person name="Persson P."/>
            <person name="Tunlid A."/>
        </authorList>
    </citation>
    <scope>NUCLEOTIDE SEQUENCE [LARGE SCALE GENOMIC DNA]</scope>
    <source>
        <strain evidence="6 7">CBS 101986</strain>
    </source>
</reference>
<dbReference type="GO" id="GO:0005886">
    <property type="term" value="C:plasma membrane"/>
    <property type="evidence" value="ECO:0007669"/>
    <property type="project" value="TreeGrafter"/>
</dbReference>